<dbReference type="SUPFAM" id="SSF56784">
    <property type="entry name" value="HAD-like"/>
    <property type="match status" value="1"/>
</dbReference>
<dbReference type="InterPro" id="IPR036412">
    <property type="entry name" value="HAD-like_sf"/>
</dbReference>
<dbReference type="Gene3D" id="3.40.50.1000">
    <property type="entry name" value="HAD superfamily/HAD-like"/>
    <property type="match status" value="1"/>
</dbReference>
<gene>
    <name evidence="1" type="ORF">UY40_C0007G0024</name>
</gene>
<protein>
    <recommendedName>
        <fullName evidence="3">Haloacid dehalogenase domain protein hydrolase</fullName>
    </recommendedName>
</protein>
<sequence>MKKILLVSDLDGTLITSGIDYGRAIHLWVSAFMERLAVQIPNYAGYDRVVALWALAFMEEFVHQCPHYDEVTKFFLDTLKRNEKERYPVVGVHRGRFSGSMVLAYRELCEHFHLEFSGEFARRTFEIGNGLAWVFHLPPESGIDVTTLFLDSLKRIDKERYPKMRAHRDRFPGSMVLAYRELCEHFHLKVSEEFARRTFEIGLSFCDEETYRKRTMIPGAEEMLSFLRKPDLEAALYCVTAGDMRVQWAKWRGYNLKRFFPTISEFRVVKWEKEETLRRLRKLYPYRDAYMVGDSIGSSQNHSGDLWPAYRAGFTPIYVAHPSVWDNGDHVDELPPGTISLDKIQEIPAAIYQLPLL</sequence>
<accession>A0A0G1VI15</accession>
<dbReference type="EMBL" id="LCPW01000007">
    <property type="protein sequence ID" value="KKW05885.1"/>
    <property type="molecule type" value="Genomic_DNA"/>
</dbReference>
<dbReference type="Proteomes" id="UP000034119">
    <property type="component" value="Unassembled WGS sequence"/>
</dbReference>
<dbReference type="AlphaFoldDB" id="A0A0G1VI15"/>
<name>A0A0G1VI15_9BACT</name>
<reference evidence="1 2" key="1">
    <citation type="journal article" date="2015" name="Nature">
        <title>rRNA introns, odd ribosomes, and small enigmatic genomes across a large radiation of phyla.</title>
        <authorList>
            <person name="Brown C.T."/>
            <person name="Hug L.A."/>
            <person name="Thomas B.C."/>
            <person name="Sharon I."/>
            <person name="Castelle C.J."/>
            <person name="Singh A."/>
            <person name="Wilkins M.J."/>
            <person name="Williams K.H."/>
            <person name="Banfield J.F."/>
        </authorList>
    </citation>
    <scope>NUCLEOTIDE SEQUENCE [LARGE SCALE GENOMIC DNA]</scope>
</reference>
<dbReference type="InterPro" id="IPR023214">
    <property type="entry name" value="HAD_sf"/>
</dbReference>
<evidence type="ECO:0008006" key="3">
    <source>
        <dbReference type="Google" id="ProtNLM"/>
    </source>
</evidence>
<evidence type="ECO:0000313" key="1">
    <source>
        <dbReference type="EMBL" id="KKW05885.1"/>
    </source>
</evidence>
<organism evidence="1 2">
    <name type="scientific">candidate division CPR1 bacterium GW2011_GWC1_49_13</name>
    <dbReference type="NCBI Taxonomy" id="1618342"/>
    <lineage>
        <taxon>Bacteria</taxon>
        <taxon>candidate division CPR1</taxon>
    </lineage>
</organism>
<comment type="caution">
    <text evidence="1">The sequence shown here is derived from an EMBL/GenBank/DDBJ whole genome shotgun (WGS) entry which is preliminary data.</text>
</comment>
<evidence type="ECO:0000313" key="2">
    <source>
        <dbReference type="Proteomes" id="UP000034119"/>
    </source>
</evidence>
<proteinExistence type="predicted"/>
<dbReference type="STRING" id="1618342.UY40_C0007G0024"/>